<proteinExistence type="predicted"/>
<gene>
    <name evidence="2" type="ORF">PBR20603_02309</name>
</gene>
<reference evidence="2 3" key="1">
    <citation type="submission" date="2019-08" db="EMBL/GenBank/DDBJ databases">
        <authorList>
            <person name="Peeters C."/>
        </authorList>
    </citation>
    <scope>NUCLEOTIDE SEQUENCE [LARGE SCALE GENOMIC DNA]</scope>
    <source>
        <strain evidence="2 3">LMG 20603</strain>
    </source>
</reference>
<dbReference type="AlphaFoldDB" id="A0A5E5BVM2"/>
<accession>A0A5E5BVM2</accession>
<organism evidence="2 3">
    <name type="scientific">Pandoraea bronchicola</name>
    <dbReference type="NCBI Taxonomy" id="2508287"/>
    <lineage>
        <taxon>Bacteria</taxon>
        <taxon>Pseudomonadati</taxon>
        <taxon>Pseudomonadota</taxon>
        <taxon>Betaproteobacteria</taxon>
        <taxon>Burkholderiales</taxon>
        <taxon>Burkholderiaceae</taxon>
        <taxon>Pandoraea</taxon>
    </lineage>
</organism>
<dbReference type="Proteomes" id="UP000382040">
    <property type="component" value="Unassembled WGS sequence"/>
</dbReference>
<evidence type="ECO:0000256" key="1">
    <source>
        <dbReference type="SAM" id="MobiDB-lite"/>
    </source>
</evidence>
<evidence type="ECO:0000313" key="2">
    <source>
        <dbReference type="EMBL" id="VVE88360.1"/>
    </source>
</evidence>
<dbReference type="InterPro" id="IPR023346">
    <property type="entry name" value="Lysozyme-like_dom_sf"/>
</dbReference>
<evidence type="ECO:0000313" key="3">
    <source>
        <dbReference type="Proteomes" id="UP000382040"/>
    </source>
</evidence>
<protein>
    <submittedName>
        <fullName evidence="2">Uncharacterized protein</fullName>
    </submittedName>
</protein>
<dbReference type="Gene3D" id="1.10.530.10">
    <property type="match status" value="1"/>
</dbReference>
<dbReference type="EMBL" id="CABPST010000004">
    <property type="protein sequence ID" value="VVE88360.1"/>
    <property type="molecule type" value="Genomic_DNA"/>
</dbReference>
<feature type="region of interest" description="Disordered" evidence="1">
    <location>
        <begin position="1"/>
        <end position="24"/>
    </location>
</feature>
<dbReference type="SUPFAM" id="SSF53955">
    <property type="entry name" value="Lysozyme-like"/>
    <property type="match status" value="1"/>
</dbReference>
<sequence>MLFAPSGDSDRSHGWNPKKYSNNPENLANYVYASRYENGDEDSGDGYKYRGRLLIQTTFKSNYRVLTE</sequence>
<name>A0A5E5BVM2_9BURK</name>
<keyword evidence="3" id="KW-1185">Reference proteome</keyword>